<dbReference type="SUPFAM" id="SSF47459">
    <property type="entry name" value="HLH, helix-loop-helix DNA-binding domain"/>
    <property type="match status" value="1"/>
</dbReference>
<dbReference type="PANTHER" id="PTHR13935">
    <property type="entry name" value="ACHAETE-SCUTE TRANSCRIPTION FACTOR-RELATED"/>
    <property type="match status" value="1"/>
</dbReference>
<dbReference type="GO" id="GO:0090575">
    <property type="term" value="C:RNA polymerase II transcription regulator complex"/>
    <property type="evidence" value="ECO:0007669"/>
    <property type="project" value="TreeGrafter"/>
</dbReference>
<dbReference type="GO" id="GO:0000981">
    <property type="term" value="F:DNA-binding transcription factor activity, RNA polymerase II-specific"/>
    <property type="evidence" value="ECO:0007669"/>
    <property type="project" value="TreeGrafter"/>
</dbReference>
<dbReference type="Gene3D" id="4.10.280.10">
    <property type="entry name" value="Helix-loop-helix DNA-binding domain"/>
    <property type="match status" value="1"/>
</dbReference>
<feature type="coiled-coil region" evidence="4">
    <location>
        <begin position="56"/>
        <end position="83"/>
    </location>
</feature>
<gene>
    <name evidence="7" type="ORF">J5N97_005578</name>
</gene>
<dbReference type="GO" id="GO:0000977">
    <property type="term" value="F:RNA polymerase II transcription regulatory region sequence-specific DNA binding"/>
    <property type="evidence" value="ECO:0007669"/>
    <property type="project" value="TreeGrafter"/>
</dbReference>
<reference evidence="7" key="2">
    <citation type="journal article" date="2022" name="Hortic Res">
        <title>The genome of Dioscorea zingiberensis sheds light on the biosynthesis, origin and evolution of the medicinally important diosgenin saponins.</title>
        <authorList>
            <person name="Li Y."/>
            <person name="Tan C."/>
            <person name="Li Z."/>
            <person name="Guo J."/>
            <person name="Li S."/>
            <person name="Chen X."/>
            <person name="Wang C."/>
            <person name="Dai X."/>
            <person name="Yang H."/>
            <person name="Song W."/>
            <person name="Hou L."/>
            <person name="Xu J."/>
            <person name="Tong Z."/>
            <person name="Xu A."/>
            <person name="Yuan X."/>
            <person name="Wang W."/>
            <person name="Yang Q."/>
            <person name="Chen L."/>
            <person name="Sun Z."/>
            <person name="Wang K."/>
            <person name="Pan B."/>
            <person name="Chen J."/>
            <person name="Bao Y."/>
            <person name="Liu F."/>
            <person name="Qi X."/>
            <person name="Gang D.R."/>
            <person name="Wen J."/>
            <person name="Li J."/>
        </authorList>
    </citation>
    <scope>NUCLEOTIDE SEQUENCE</scope>
    <source>
        <strain evidence="7">Dzin_1.0</strain>
    </source>
</reference>
<keyword evidence="2" id="KW-0805">Transcription regulation</keyword>
<sequence length="512" mass="57116">MEGGNGSGCGRKAEKLERKIIEKNRRIHMKNLLFQLSSIIPNTQYHNASGQQGVLLDEATTYIKKLKERVETLELQKKHMSNNMNNGKVTIQVRCLDACMEIVLMSRLMNKSFKLGEVILRILEEEGAEVIHANFSNMEDMKPRHLASSNAKSHHAPPPHEPTPPASFKAPPVPSKLHHAPTLHKPTPPASFHAFKAPPVPHNSTSEASKAPQTSSKPQQKMPTMTEPAKQRNKKPKPNTWKTPTWRTKLEDDGKEHLFISVGLNKGILDGRERMKSFSLITVTERKAGSTTIQDITDVLGCLVDENWSWVVKPLRDGRYIAAFPSSELARKTEKAGRLSVLNFDLSFEPWSPDLWQTGKAEGATCWVIVKNLPMDCWGRDEAACLLKPAGDLVAMDRRSQRYGNDLRLLLRVRWPRKMPASIHCSLGVRQFNYTVELDAGQQPLPWADGLQRPNLATNEDEGTPAETTINTNIEEVAAVTPAEATTTTPTSLPERRLDKGKAPMSEKIAAP</sequence>
<keyword evidence="8" id="KW-1185">Reference proteome</keyword>
<accession>A0A9D5DAY2</accession>
<dbReference type="GO" id="GO:0046983">
    <property type="term" value="F:protein dimerization activity"/>
    <property type="evidence" value="ECO:0007669"/>
    <property type="project" value="InterPro"/>
</dbReference>
<dbReference type="InterPro" id="IPR015660">
    <property type="entry name" value="MASH1/Ascl1a-like"/>
</dbReference>
<dbReference type="Pfam" id="PF00010">
    <property type="entry name" value="HLH"/>
    <property type="match status" value="1"/>
</dbReference>
<reference evidence="7" key="1">
    <citation type="submission" date="2021-03" db="EMBL/GenBank/DDBJ databases">
        <authorList>
            <person name="Li Z."/>
            <person name="Yang C."/>
        </authorList>
    </citation>
    <scope>NUCLEOTIDE SEQUENCE</scope>
    <source>
        <strain evidence="7">Dzin_1.0</strain>
        <tissue evidence="7">Leaf</tissue>
    </source>
</reference>
<dbReference type="SMART" id="SM00353">
    <property type="entry name" value="HLH"/>
    <property type="match status" value="1"/>
</dbReference>
<evidence type="ECO:0000313" key="7">
    <source>
        <dbReference type="EMBL" id="KAJ0987222.1"/>
    </source>
</evidence>
<dbReference type="PANTHER" id="PTHR13935:SF46">
    <property type="entry name" value="TRANSCRIPTION FACTOR BHLH167-RELATED"/>
    <property type="match status" value="1"/>
</dbReference>
<evidence type="ECO:0000256" key="5">
    <source>
        <dbReference type="SAM" id="MobiDB-lite"/>
    </source>
</evidence>
<dbReference type="InterPro" id="IPR036638">
    <property type="entry name" value="HLH_DNA-bd_sf"/>
</dbReference>
<evidence type="ECO:0000256" key="4">
    <source>
        <dbReference type="SAM" id="Coils"/>
    </source>
</evidence>
<evidence type="ECO:0000259" key="6">
    <source>
        <dbReference type="PROSITE" id="PS50888"/>
    </source>
</evidence>
<keyword evidence="3" id="KW-0804">Transcription</keyword>
<evidence type="ECO:0000256" key="1">
    <source>
        <dbReference type="ARBA" id="ARBA00005510"/>
    </source>
</evidence>
<feature type="compositionally biased region" description="Low complexity" evidence="5">
    <location>
        <begin position="481"/>
        <end position="491"/>
    </location>
</feature>
<evidence type="ECO:0000256" key="3">
    <source>
        <dbReference type="ARBA" id="ARBA00023163"/>
    </source>
</evidence>
<evidence type="ECO:0000256" key="2">
    <source>
        <dbReference type="ARBA" id="ARBA00023015"/>
    </source>
</evidence>
<dbReference type="EMBL" id="JAGGNH010000001">
    <property type="protein sequence ID" value="KAJ0987222.1"/>
    <property type="molecule type" value="Genomic_DNA"/>
</dbReference>
<keyword evidence="4" id="KW-0175">Coiled coil</keyword>
<feature type="compositionally biased region" description="Polar residues" evidence="5">
    <location>
        <begin position="202"/>
        <end position="223"/>
    </location>
</feature>
<evidence type="ECO:0000313" key="8">
    <source>
        <dbReference type="Proteomes" id="UP001085076"/>
    </source>
</evidence>
<dbReference type="Proteomes" id="UP001085076">
    <property type="component" value="Miscellaneous, Linkage group lg01"/>
</dbReference>
<dbReference type="InterPro" id="IPR011598">
    <property type="entry name" value="bHLH_dom"/>
</dbReference>
<name>A0A9D5DAY2_9LILI</name>
<protein>
    <recommendedName>
        <fullName evidence="6">BHLH domain-containing protein</fullName>
    </recommendedName>
</protein>
<organism evidence="7 8">
    <name type="scientific">Dioscorea zingiberensis</name>
    <dbReference type="NCBI Taxonomy" id="325984"/>
    <lineage>
        <taxon>Eukaryota</taxon>
        <taxon>Viridiplantae</taxon>
        <taxon>Streptophyta</taxon>
        <taxon>Embryophyta</taxon>
        <taxon>Tracheophyta</taxon>
        <taxon>Spermatophyta</taxon>
        <taxon>Magnoliopsida</taxon>
        <taxon>Liliopsida</taxon>
        <taxon>Dioscoreales</taxon>
        <taxon>Dioscoreaceae</taxon>
        <taxon>Dioscorea</taxon>
    </lineage>
</organism>
<comment type="caution">
    <text evidence="7">The sequence shown here is derived from an EMBL/GenBank/DDBJ whole genome shotgun (WGS) entry which is preliminary data.</text>
</comment>
<dbReference type="AlphaFoldDB" id="A0A9D5DAY2"/>
<dbReference type="PROSITE" id="PS50888">
    <property type="entry name" value="BHLH"/>
    <property type="match status" value="1"/>
</dbReference>
<comment type="similarity">
    <text evidence="1">Belongs to the bHLH protein family.</text>
</comment>
<feature type="region of interest" description="Disordered" evidence="5">
    <location>
        <begin position="144"/>
        <end position="246"/>
    </location>
</feature>
<feature type="region of interest" description="Disordered" evidence="5">
    <location>
        <begin position="481"/>
        <end position="512"/>
    </location>
</feature>
<dbReference type="OrthoDB" id="752507at2759"/>
<feature type="domain" description="BHLH" evidence="6">
    <location>
        <begin position="13"/>
        <end position="66"/>
    </location>
</feature>
<proteinExistence type="inferred from homology"/>